<evidence type="ECO:0000256" key="1">
    <source>
        <dbReference type="ARBA" id="ARBA00001864"/>
    </source>
</evidence>
<dbReference type="GO" id="GO:0009423">
    <property type="term" value="P:chorismate biosynthetic process"/>
    <property type="evidence" value="ECO:0007669"/>
    <property type="project" value="UniProtKB-UniRule"/>
</dbReference>
<comment type="subunit">
    <text evidence="4">Homodimer.</text>
</comment>
<dbReference type="GeneID" id="1477732"/>
<accession>A0A832T6V3</accession>
<dbReference type="InterPro" id="IPR001381">
    <property type="entry name" value="DHquinase_I"/>
</dbReference>
<dbReference type="Pfam" id="PF01487">
    <property type="entry name" value="DHquinase_I"/>
    <property type="match status" value="1"/>
</dbReference>
<dbReference type="Proteomes" id="UP000619545">
    <property type="component" value="Unassembled WGS sequence"/>
</dbReference>
<evidence type="ECO:0000256" key="3">
    <source>
        <dbReference type="ARBA" id="ARBA00023270"/>
    </source>
</evidence>
<dbReference type="PANTHER" id="PTHR43699:SF1">
    <property type="entry name" value="3-DEHYDROQUINATE DEHYDRATASE"/>
    <property type="match status" value="1"/>
</dbReference>
<dbReference type="RefSeq" id="WP_011018799.1">
    <property type="nucleotide sequence ID" value="NZ_DUJS01000004.1"/>
</dbReference>
<keyword evidence="4" id="KW-0028">Amino-acid biosynthesis</keyword>
<keyword evidence="3 4" id="KW-0704">Schiff base</keyword>
<comment type="caution">
    <text evidence="4">Lacks conserved residue(s) required for the propagation of feature annotation.</text>
</comment>
<dbReference type="NCBIfam" id="TIGR01093">
    <property type="entry name" value="aroD"/>
    <property type="match status" value="1"/>
</dbReference>
<comment type="pathway">
    <text evidence="4">Metabolic intermediate biosynthesis; chorismate biosynthesis; chorismate from D-erythrose 4-phosphate and phosphoenolpyruvate: step 3/7.</text>
</comment>
<dbReference type="SMR" id="A0A832T6V3"/>
<keyword evidence="4" id="KW-0057">Aromatic amino acid biosynthesis</keyword>
<comment type="similarity">
    <text evidence="4">Belongs to the type-I 3-dehydroquinase family.</text>
</comment>
<dbReference type="GO" id="GO:0046279">
    <property type="term" value="P:3,4-dihydroxybenzoate biosynthetic process"/>
    <property type="evidence" value="ECO:0007669"/>
    <property type="project" value="TreeGrafter"/>
</dbReference>
<dbReference type="GO" id="GO:0003855">
    <property type="term" value="F:3-dehydroquinate dehydratase activity"/>
    <property type="evidence" value="ECO:0007669"/>
    <property type="project" value="UniProtKB-UniRule"/>
</dbReference>
<dbReference type="OMA" id="ATMAMGE"/>
<comment type="caution">
    <text evidence="5">The sequence shown here is derived from an EMBL/GenBank/DDBJ whole genome shotgun (WGS) entry which is preliminary data.</text>
</comment>
<feature type="binding site" evidence="4">
    <location>
        <begin position="30"/>
        <end position="32"/>
    </location>
    <ligand>
        <name>3-dehydroquinate</name>
        <dbReference type="ChEBI" id="CHEBI:32364"/>
    </ligand>
</feature>
<feature type="active site" description="Proton donor/acceptor" evidence="4">
    <location>
        <position position="114"/>
    </location>
</feature>
<dbReference type="SUPFAM" id="SSF51569">
    <property type="entry name" value="Aldolase"/>
    <property type="match status" value="1"/>
</dbReference>
<comment type="catalytic activity">
    <reaction evidence="1 4">
        <text>3-dehydroquinate = 3-dehydroshikimate + H2O</text>
        <dbReference type="Rhea" id="RHEA:21096"/>
        <dbReference type="ChEBI" id="CHEBI:15377"/>
        <dbReference type="ChEBI" id="CHEBI:16630"/>
        <dbReference type="ChEBI" id="CHEBI:32364"/>
        <dbReference type="EC" id="4.2.1.10"/>
    </reaction>
</comment>
<dbReference type="PANTHER" id="PTHR43699">
    <property type="entry name" value="3-DEHYDROQUINATE DEHYDRATASE"/>
    <property type="match status" value="1"/>
</dbReference>
<dbReference type="Gene3D" id="3.20.20.70">
    <property type="entry name" value="Aldolase class I"/>
    <property type="match status" value="1"/>
</dbReference>
<evidence type="ECO:0000313" key="6">
    <source>
        <dbReference type="Proteomes" id="UP000619545"/>
    </source>
</evidence>
<sequence>MIIATLTGRTIEDMVELAIEAVEQGADALEVRLDYLENLDMSTALRAVRECTRYERVVATLRREEEGGLYKGDEDRRLEILERVSSEADYVDLELDVAEEEIISPSCETIVSYHNFENTPPKEELIGIRDRCAELGDVAKVVTMARGHEDALRILEVVRTAEAPTIGFAMGEEAKYTRVVSVLIGGFATYAAVRKKAAPGQLTVEETRKLLELLG</sequence>
<dbReference type="InterPro" id="IPR013785">
    <property type="entry name" value="Aldolase_TIM"/>
</dbReference>
<evidence type="ECO:0000256" key="2">
    <source>
        <dbReference type="ARBA" id="ARBA00023239"/>
    </source>
</evidence>
<dbReference type="InterPro" id="IPR050146">
    <property type="entry name" value="Type-I_3-dehydroquinase"/>
</dbReference>
<proteinExistence type="inferred from homology"/>
<keyword evidence="2 4" id="KW-0456">Lyase</keyword>
<name>A0A832T6V3_9EURY</name>
<dbReference type="UniPathway" id="UPA00053">
    <property type="reaction ID" value="UER00086"/>
</dbReference>
<gene>
    <name evidence="4 5" type="primary">aroD</name>
    <name evidence="5" type="ORF">HA336_04175</name>
</gene>
<dbReference type="CDD" id="cd00502">
    <property type="entry name" value="DHQase_I"/>
    <property type="match status" value="1"/>
</dbReference>
<reference evidence="5" key="1">
    <citation type="journal article" date="2020" name="bioRxiv">
        <title>A rank-normalized archaeal taxonomy based on genome phylogeny resolves widespread incomplete and uneven classifications.</title>
        <authorList>
            <person name="Rinke C."/>
            <person name="Chuvochina M."/>
            <person name="Mussig A.J."/>
            <person name="Chaumeil P.-A."/>
            <person name="Waite D.W."/>
            <person name="Whitman W.B."/>
            <person name="Parks D.H."/>
            <person name="Hugenholtz P."/>
        </authorList>
    </citation>
    <scope>NUCLEOTIDE SEQUENCE</scope>
    <source>
        <strain evidence="5">UBA8853</strain>
    </source>
</reference>
<dbReference type="AlphaFoldDB" id="A0A832T6V3"/>
<dbReference type="EMBL" id="DUJS01000004">
    <property type="protein sequence ID" value="HII70412.1"/>
    <property type="molecule type" value="Genomic_DNA"/>
</dbReference>
<dbReference type="EC" id="4.2.1.10" evidence="4"/>
<dbReference type="GO" id="GO:0008652">
    <property type="term" value="P:amino acid biosynthetic process"/>
    <property type="evidence" value="ECO:0007669"/>
    <property type="project" value="UniProtKB-KW"/>
</dbReference>
<dbReference type="HAMAP" id="MF_00214">
    <property type="entry name" value="AroD"/>
    <property type="match status" value="1"/>
</dbReference>
<feature type="binding site" evidence="4">
    <location>
        <position position="62"/>
    </location>
    <ligand>
        <name>3-dehydroquinate</name>
        <dbReference type="ChEBI" id="CHEBI:32364"/>
    </ligand>
</feature>
<feature type="active site" description="Schiff-base intermediate with substrate" evidence="4">
    <location>
        <position position="140"/>
    </location>
</feature>
<comment type="function">
    <text evidence="4">Involved in the third step of the chorismate pathway, which leads to the biosynthesis of aromatic amino acids. Catalyzes the cis-dehydration of 3-dehydroquinate (DHQ) and introduces the first double bond of the aromatic ring to yield 3-dehydroshikimate.</text>
</comment>
<feature type="binding site" evidence="4">
    <location>
        <position position="178"/>
    </location>
    <ligand>
        <name>3-dehydroquinate</name>
        <dbReference type="ChEBI" id="CHEBI:32364"/>
    </ligand>
</feature>
<evidence type="ECO:0000313" key="5">
    <source>
        <dbReference type="EMBL" id="HII70412.1"/>
    </source>
</evidence>
<evidence type="ECO:0000256" key="4">
    <source>
        <dbReference type="HAMAP-Rule" id="MF_00214"/>
    </source>
</evidence>
<organism evidence="5 6">
    <name type="scientific">Methanopyrus kandleri</name>
    <dbReference type="NCBI Taxonomy" id="2320"/>
    <lineage>
        <taxon>Archaea</taxon>
        <taxon>Methanobacteriati</taxon>
        <taxon>Methanobacteriota</taxon>
        <taxon>Methanomada group</taxon>
        <taxon>Methanopyri</taxon>
        <taxon>Methanopyrales</taxon>
        <taxon>Methanopyraceae</taxon>
        <taxon>Methanopyrus</taxon>
    </lineage>
</organism>
<protein>
    <recommendedName>
        <fullName evidence="4">3-dehydroquinate dehydratase</fullName>
        <shortName evidence="4">3-dehydroquinase</shortName>
        <ecNumber evidence="4">4.2.1.10</ecNumber>
    </recommendedName>
    <alternativeName>
        <fullName evidence="4">Type I DHQase</fullName>
    </alternativeName>
    <alternativeName>
        <fullName evidence="4">Type I dehydroquinase</fullName>
        <shortName evidence="4">DHQ1</shortName>
    </alternativeName>
</protein>
<dbReference type="GO" id="GO:0009073">
    <property type="term" value="P:aromatic amino acid family biosynthetic process"/>
    <property type="evidence" value="ECO:0007669"/>
    <property type="project" value="UniProtKB-KW"/>
</dbReference>
<feature type="binding site" evidence="4">
    <location>
        <position position="201"/>
    </location>
    <ligand>
        <name>3-dehydroquinate</name>
        <dbReference type="ChEBI" id="CHEBI:32364"/>
    </ligand>
</feature>